<proteinExistence type="predicted"/>
<gene>
    <name evidence="1" type="ORF">K1T71_007051</name>
</gene>
<organism evidence="1 2">
    <name type="scientific">Dendrolimus kikuchii</name>
    <dbReference type="NCBI Taxonomy" id="765133"/>
    <lineage>
        <taxon>Eukaryota</taxon>
        <taxon>Metazoa</taxon>
        <taxon>Ecdysozoa</taxon>
        <taxon>Arthropoda</taxon>
        <taxon>Hexapoda</taxon>
        <taxon>Insecta</taxon>
        <taxon>Pterygota</taxon>
        <taxon>Neoptera</taxon>
        <taxon>Endopterygota</taxon>
        <taxon>Lepidoptera</taxon>
        <taxon>Glossata</taxon>
        <taxon>Ditrysia</taxon>
        <taxon>Bombycoidea</taxon>
        <taxon>Lasiocampidae</taxon>
        <taxon>Dendrolimus</taxon>
    </lineage>
</organism>
<sequence>MGCMASTSSKTINVPPTGSDDSWPESVGKEETIVAALARLDKEITTSERAQPAARLAVVTAELDSIQQEIISFQETTVPSKDNYSKTIHQMFVNLDIYRRPMLASENEDFVANVNRKEMRRLEVNWLRTRHNELQKERRALHAQILRIRSLYSQLNQLLESIWTNSNRPGTSQESALSEACALRDALSSVSARLRAAAEYAHAAARLVDDAMPAWRLTSVGKSGWERTSACADACKLFVHARCLERGARRVLSAPAAPRAARTLRLALDYAFTDVMHDHK</sequence>
<name>A0ACC1D0J1_9NEOP</name>
<comment type="caution">
    <text evidence="1">The sequence shown here is derived from an EMBL/GenBank/DDBJ whole genome shotgun (WGS) entry which is preliminary data.</text>
</comment>
<evidence type="ECO:0000313" key="2">
    <source>
        <dbReference type="Proteomes" id="UP000824533"/>
    </source>
</evidence>
<dbReference type="EMBL" id="CM034398">
    <property type="protein sequence ID" value="KAJ0177042.1"/>
    <property type="molecule type" value="Genomic_DNA"/>
</dbReference>
<evidence type="ECO:0000313" key="1">
    <source>
        <dbReference type="EMBL" id="KAJ0177042.1"/>
    </source>
</evidence>
<dbReference type="Proteomes" id="UP000824533">
    <property type="component" value="Linkage Group LG12"/>
</dbReference>
<protein>
    <submittedName>
        <fullName evidence="1">Uncharacterized protein</fullName>
    </submittedName>
</protein>
<accession>A0ACC1D0J1</accession>
<keyword evidence="2" id="KW-1185">Reference proteome</keyword>
<reference evidence="1 2" key="1">
    <citation type="journal article" date="2021" name="Front. Genet.">
        <title>Chromosome-Level Genome Assembly Reveals Significant Gene Expansion in the Toll and IMD Signaling Pathways of Dendrolimus kikuchii.</title>
        <authorList>
            <person name="Zhou J."/>
            <person name="Wu P."/>
            <person name="Xiong Z."/>
            <person name="Liu N."/>
            <person name="Zhao N."/>
            <person name="Ji M."/>
            <person name="Qiu Y."/>
            <person name="Yang B."/>
        </authorList>
    </citation>
    <scope>NUCLEOTIDE SEQUENCE [LARGE SCALE GENOMIC DNA]</scope>
    <source>
        <strain evidence="1">Ann1</strain>
    </source>
</reference>